<dbReference type="Proteomes" id="UP000288293">
    <property type="component" value="Unassembled WGS sequence"/>
</dbReference>
<dbReference type="InterPro" id="IPR034182">
    <property type="entry name" value="Kexin/furin"/>
</dbReference>
<evidence type="ECO:0000259" key="10">
    <source>
        <dbReference type="PROSITE" id="PS51829"/>
    </source>
</evidence>
<dbReference type="Pfam" id="PF01483">
    <property type="entry name" value="P_proprotein"/>
    <property type="match status" value="1"/>
</dbReference>
<comment type="similarity">
    <text evidence="1">Belongs to the peptidase S8 family. Furin subfamily.</text>
</comment>
<dbReference type="SUPFAM" id="SSF49785">
    <property type="entry name" value="Galactose-binding domain-like"/>
    <property type="match status" value="1"/>
</dbReference>
<dbReference type="PANTHER" id="PTHR42884">
    <property type="entry name" value="PROPROTEIN CONVERTASE SUBTILISIN/KEXIN-RELATED"/>
    <property type="match status" value="1"/>
</dbReference>
<evidence type="ECO:0000256" key="1">
    <source>
        <dbReference type="ARBA" id="ARBA00005325"/>
    </source>
</evidence>
<keyword evidence="2 8" id="KW-0645">Protease</keyword>
<dbReference type="PRINTS" id="PR00723">
    <property type="entry name" value="SUBTILISIN"/>
</dbReference>
<dbReference type="PROSITE" id="PS51257">
    <property type="entry name" value="PROKAR_LIPOPROTEIN"/>
    <property type="match status" value="1"/>
</dbReference>
<dbReference type="Gene3D" id="3.40.50.200">
    <property type="entry name" value="Peptidase S8/S53 domain"/>
    <property type="match status" value="1"/>
</dbReference>
<evidence type="ECO:0000256" key="4">
    <source>
        <dbReference type="ARBA" id="ARBA00022801"/>
    </source>
</evidence>
<feature type="active site" description="Charge relay system" evidence="7 8">
    <location>
        <position position="510"/>
    </location>
</feature>
<dbReference type="InterPro" id="IPR002884">
    <property type="entry name" value="P_dom"/>
</dbReference>
<dbReference type="Pfam" id="PF17963">
    <property type="entry name" value="Big_9"/>
    <property type="match status" value="1"/>
</dbReference>
<feature type="signal peptide" evidence="9">
    <location>
        <begin position="1"/>
        <end position="22"/>
    </location>
</feature>
<gene>
    <name evidence="11" type="ORF">CWE09_05895</name>
</gene>
<dbReference type="PROSITE" id="PS00138">
    <property type="entry name" value="SUBTILASE_SER"/>
    <property type="match status" value="1"/>
</dbReference>
<dbReference type="PANTHER" id="PTHR42884:SF14">
    <property type="entry name" value="NEUROENDOCRINE CONVERTASE 1"/>
    <property type="match status" value="1"/>
</dbReference>
<organism evidence="11 12">
    <name type="scientific">Aliidiomarina minuta</name>
    <dbReference type="NCBI Taxonomy" id="880057"/>
    <lineage>
        <taxon>Bacteria</taxon>
        <taxon>Pseudomonadati</taxon>
        <taxon>Pseudomonadota</taxon>
        <taxon>Gammaproteobacteria</taxon>
        <taxon>Alteromonadales</taxon>
        <taxon>Idiomarinaceae</taxon>
        <taxon>Aliidiomarina</taxon>
    </lineage>
</organism>
<dbReference type="Gene3D" id="2.60.120.260">
    <property type="entry name" value="Galactose-binding domain-like"/>
    <property type="match status" value="1"/>
</dbReference>
<dbReference type="PROSITE" id="PS51829">
    <property type="entry name" value="P_HOMO_B"/>
    <property type="match status" value="1"/>
</dbReference>
<dbReference type="InterPro" id="IPR036852">
    <property type="entry name" value="Peptidase_S8/S53_dom_sf"/>
</dbReference>
<keyword evidence="12" id="KW-1185">Reference proteome</keyword>
<evidence type="ECO:0000256" key="6">
    <source>
        <dbReference type="ARBA" id="ARBA00022837"/>
    </source>
</evidence>
<name>A0A432W8F5_9GAMM</name>
<dbReference type="PROSITE" id="PS00137">
    <property type="entry name" value="SUBTILASE_HIS"/>
    <property type="match status" value="1"/>
</dbReference>
<sequence length="763" mass="80236">MKSSFQLSALAVLVAGSLVACGGSSNTAPVAEDVSLGEQRQWVGVQGTLPASDPDGDDITISFYEGGSPVSQNSDGYYEFSHGLLDLDSSTFAFTYIPLTSGSNVSFEYEASDGSLEDTGTVTIGHVSGDPLAHEQWHLYNTGQTGFAMSDETYEAWREFYIALGNPEDIVNEVIVPNPDLLVPGEDLNVIGAYKHGVTGEGSIVVVVDEGMAMNHEDLYANILPGRSVNFLEVSDRTDATKTGNGGDHGTSVAGLIAAEGWNERGGRGVAPDASLIAMNYLVPDLSLTATGWDRVDAAIHGMAGSGISTTDNVVAFNRSYGLPGPYFYGVDEIDEAMVSYPAKHLRNGLGALNIKSSGNSFINGGTTEADALCDLQQAGLVGNFSRVLSCADGNWDTFNSSFYSISVGAVNPDGGHVSYSTSGSNLLVAAPAGEFGSEEPAMVTTDQTTCTRGYSSWFEQDNNGVAVLAASEGVANFYARAYPFNSPEGSFNDEFNSSCNYTNTFNGTSSAAPNTSGVVALIAAADPDLNWREIRYILAATATQVDSEEMPINIAIGESEFVAHPGWVENAAGYSFNNNYGFGRPDAGAAVELARSGSVSLPELIETDWLEFDVSDDGVAIPDNNAEGVELSFEVEDEVTIEGVQFGFDIVNPDLLEVLMGERSGSTAASDIAIEVTSPAGTTSVIATSRTGLGAFMGQAAPFAGYAYATEGPILTNAFLGESAQGTWTVRIVDTNGSDRDIYLNNSVDSSLFAAQMRVFGH</sequence>
<feature type="active site" description="Charge relay system" evidence="7 8">
    <location>
        <position position="209"/>
    </location>
</feature>
<proteinExistence type="inferred from homology"/>
<evidence type="ECO:0000256" key="9">
    <source>
        <dbReference type="SAM" id="SignalP"/>
    </source>
</evidence>
<keyword evidence="3 9" id="KW-0732">Signal</keyword>
<dbReference type="GO" id="GO:0005737">
    <property type="term" value="C:cytoplasm"/>
    <property type="evidence" value="ECO:0007669"/>
    <property type="project" value="UniProtKB-ARBA"/>
</dbReference>
<dbReference type="EMBL" id="PIPL01000001">
    <property type="protein sequence ID" value="RUO26246.1"/>
    <property type="molecule type" value="Genomic_DNA"/>
</dbReference>
<reference evidence="11 12" key="1">
    <citation type="journal article" date="2011" name="Front. Microbiol.">
        <title>Genomic signatures of strain selection and enhancement in Bacillus atrophaeus var. globigii, a historical biowarfare simulant.</title>
        <authorList>
            <person name="Gibbons H.S."/>
            <person name="Broomall S.M."/>
            <person name="McNew L.A."/>
            <person name="Daligault H."/>
            <person name="Chapman C."/>
            <person name="Bruce D."/>
            <person name="Karavis M."/>
            <person name="Krepps M."/>
            <person name="McGregor P.A."/>
            <person name="Hong C."/>
            <person name="Park K.H."/>
            <person name="Akmal A."/>
            <person name="Feldman A."/>
            <person name="Lin J.S."/>
            <person name="Chang W.E."/>
            <person name="Higgs B.W."/>
            <person name="Demirev P."/>
            <person name="Lindquist J."/>
            <person name="Liem A."/>
            <person name="Fochler E."/>
            <person name="Read T.D."/>
            <person name="Tapia R."/>
            <person name="Johnson S."/>
            <person name="Bishop-Lilly K.A."/>
            <person name="Detter C."/>
            <person name="Han C."/>
            <person name="Sozhamannan S."/>
            <person name="Rosenzweig C.N."/>
            <person name="Skowronski E.W."/>
        </authorList>
    </citation>
    <scope>NUCLEOTIDE SEQUENCE [LARGE SCALE GENOMIC DNA]</scope>
    <source>
        <strain evidence="11 12">MLST1</strain>
    </source>
</reference>
<dbReference type="PROSITE" id="PS51892">
    <property type="entry name" value="SUBTILASE"/>
    <property type="match status" value="1"/>
</dbReference>
<feature type="chain" id="PRO_5019343096" evidence="9">
    <location>
        <begin position="23"/>
        <end position="763"/>
    </location>
</feature>
<dbReference type="GO" id="GO:0004252">
    <property type="term" value="F:serine-type endopeptidase activity"/>
    <property type="evidence" value="ECO:0007669"/>
    <property type="project" value="UniProtKB-UniRule"/>
</dbReference>
<evidence type="ECO:0000256" key="8">
    <source>
        <dbReference type="PROSITE-ProRule" id="PRU01240"/>
    </source>
</evidence>
<dbReference type="InterPro" id="IPR008979">
    <property type="entry name" value="Galactose-bd-like_sf"/>
</dbReference>
<protein>
    <submittedName>
        <fullName evidence="11">Serine protease</fullName>
    </submittedName>
</protein>
<dbReference type="GO" id="GO:0016020">
    <property type="term" value="C:membrane"/>
    <property type="evidence" value="ECO:0007669"/>
    <property type="project" value="TreeGrafter"/>
</dbReference>
<evidence type="ECO:0000256" key="5">
    <source>
        <dbReference type="ARBA" id="ARBA00022825"/>
    </source>
</evidence>
<evidence type="ECO:0000313" key="12">
    <source>
        <dbReference type="Proteomes" id="UP000288293"/>
    </source>
</evidence>
<dbReference type="InterPro" id="IPR022398">
    <property type="entry name" value="Peptidase_S8_His-AS"/>
</dbReference>
<dbReference type="SUPFAM" id="SSF52743">
    <property type="entry name" value="Subtilisin-like"/>
    <property type="match status" value="1"/>
</dbReference>
<dbReference type="OrthoDB" id="9790784at2"/>
<dbReference type="AlphaFoldDB" id="A0A432W8F5"/>
<keyword evidence="4 8" id="KW-0378">Hydrolase</keyword>
<dbReference type="InterPro" id="IPR023828">
    <property type="entry name" value="Peptidase_S8_Ser-AS"/>
</dbReference>
<evidence type="ECO:0000256" key="3">
    <source>
        <dbReference type="ARBA" id="ARBA00022729"/>
    </source>
</evidence>
<dbReference type="RefSeq" id="WP_126803060.1">
    <property type="nucleotide sequence ID" value="NZ_PIPL01000001.1"/>
</dbReference>
<dbReference type="InterPro" id="IPR000209">
    <property type="entry name" value="Peptidase_S8/S53_dom"/>
</dbReference>
<feature type="active site" description="Charge relay system" evidence="7 8">
    <location>
        <position position="249"/>
    </location>
</feature>
<evidence type="ECO:0000256" key="7">
    <source>
        <dbReference type="PIRSR" id="PIRSR615500-1"/>
    </source>
</evidence>
<dbReference type="CDD" id="cd04059">
    <property type="entry name" value="Peptidases_S8_Protein_convertases_Kexins_Furin-like"/>
    <property type="match status" value="1"/>
</dbReference>
<accession>A0A432W8F5</accession>
<keyword evidence="5 8" id="KW-0720">Serine protease</keyword>
<comment type="caution">
    <text evidence="11">The sequence shown here is derived from an EMBL/GenBank/DDBJ whole genome shotgun (WGS) entry which is preliminary data.</text>
</comment>
<dbReference type="GO" id="GO:0016485">
    <property type="term" value="P:protein processing"/>
    <property type="evidence" value="ECO:0007669"/>
    <property type="project" value="TreeGrafter"/>
</dbReference>
<evidence type="ECO:0000313" key="11">
    <source>
        <dbReference type="EMBL" id="RUO26246.1"/>
    </source>
</evidence>
<evidence type="ECO:0000256" key="2">
    <source>
        <dbReference type="ARBA" id="ARBA00022670"/>
    </source>
</evidence>
<dbReference type="Pfam" id="PF00082">
    <property type="entry name" value="Peptidase_S8"/>
    <property type="match status" value="1"/>
</dbReference>
<feature type="domain" description="P/Homo B" evidence="10">
    <location>
        <begin position="601"/>
        <end position="763"/>
    </location>
</feature>
<dbReference type="InterPro" id="IPR015500">
    <property type="entry name" value="Peptidase_S8_subtilisin-rel"/>
</dbReference>
<dbReference type="GO" id="GO:0012505">
    <property type="term" value="C:endomembrane system"/>
    <property type="evidence" value="ECO:0007669"/>
    <property type="project" value="UniProtKB-ARBA"/>
</dbReference>
<keyword evidence="6" id="KW-0106">Calcium</keyword>